<dbReference type="InterPro" id="IPR006121">
    <property type="entry name" value="HMA_dom"/>
</dbReference>
<dbReference type="Gene3D" id="3.40.1110.10">
    <property type="entry name" value="Calcium-transporting ATPase, cytoplasmic domain N"/>
    <property type="match status" value="1"/>
</dbReference>
<dbReference type="NCBIfam" id="TIGR01525">
    <property type="entry name" value="ATPase-IB_hvy"/>
    <property type="match status" value="1"/>
</dbReference>
<dbReference type="InterPro" id="IPR023298">
    <property type="entry name" value="ATPase_P-typ_TM_dom_sf"/>
</dbReference>
<comment type="similarity">
    <text evidence="2 15">Belongs to the cation transport ATPase (P-type) (TC 3.A.3) family. Type IB subfamily.</text>
</comment>
<evidence type="ECO:0000259" key="16">
    <source>
        <dbReference type="PROSITE" id="PS50846"/>
    </source>
</evidence>
<evidence type="ECO:0000256" key="1">
    <source>
        <dbReference type="ARBA" id="ARBA00004651"/>
    </source>
</evidence>
<dbReference type="Gene3D" id="3.30.70.100">
    <property type="match status" value="1"/>
</dbReference>
<feature type="domain" description="HMA" evidence="16">
    <location>
        <begin position="47"/>
        <end position="113"/>
    </location>
</feature>
<keyword evidence="10" id="KW-0460">Magnesium</keyword>
<evidence type="ECO:0000256" key="3">
    <source>
        <dbReference type="ARBA" id="ARBA00022448"/>
    </source>
</evidence>
<evidence type="ECO:0000256" key="7">
    <source>
        <dbReference type="ARBA" id="ARBA00022723"/>
    </source>
</evidence>
<evidence type="ECO:0000256" key="10">
    <source>
        <dbReference type="ARBA" id="ARBA00022842"/>
    </source>
</evidence>
<dbReference type="SUPFAM" id="SSF56784">
    <property type="entry name" value="HAD-like"/>
    <property type="match status" value="1"/>
</dbReference>
<feature type="transmembrane region" description="Helical" evidence="15">
    <location>
        <begin position="764"/>
        <end position="784"/>
    </location>
</feature>
<dbReference type="GO" id="GO:0005886">
    <property type="term" value="C:plasma membrane"/>
    <property type="evidence" value="ECO:0007669"/>
    <property type="project" value="UniProtKB-SubCell"/>
</dbReference>
<dbReference type="GO" id="GO:0005524">
    <property type="term" value="F:ATP binding"/>
    <property type="evidence" value="ECO:0007669"/>
    <property type="project" value="UniProtKB-UniRule"/>
</dbReference>
<proteinExistence type="inferred from homology"/>
<dbReference type="InterPro" id="IPR027256">
    <property type="entry name" value="P-typ_ATPase_IB"/>
</dbReference>
<dbReference type="SUPFAM" id="SSF55008">
    <property type="entry name" value="HMA, heavy metal-associated domain"/>
    <property type="match status" value="1"/>
</dbReference>
<keyword evidence="6 15" id="KW-0812">Transmembrane</keyword>
<feature type="transmembrane region" description="Helical" evidence="15">
    <location>
        <begin position="237"/>
        <end position="255"/>
    </location>
</feature>
<keyword evidence="18" id="KW-1185">Reference proteome</keyword>
<dbReference type="GO" id="GO:0055070">
    <property type="term" value="P:copper ion homeostasis"/>
    <property type="evidence" value="ECO:0007669"/>
    <property type="project" value="TreeGrafter"/>
</dbReference>
<keyword evidence="9 15" id="KW-0067">ATP-binding</keyword>
<dbReference type="InterPro" id="IPR059000">
    <property type="entry name" value="ATPase_P-type_domA"/>
</dbReference>
<keyword evidence="3" id="KW-0813">Transport</keyword>
<keyword evidence="5" id="KW-0597">Phosphoprotein</keyword>
<organism evidence="17 18">
    <name type="scientific">Aquariibacter albus</name>
    <dbReference type="NCBI Taxonomy" id="2759899"/>
    <lineage>
        <taxon>Bacteria</taxon>
        <taxon>Pseudomonadati</taxon>
        <taxon>Pseudomonadota</taxon>
        <taxon>Betaproteobacteria</taxon>
        <taxon>Burkholderiales</taxon>
        <taxon>Sphaerotilaceae</taxon>
        <taxon>Aquariibacter</taxon>
    </lineage>
</organism>
<dbReference type="InterPro" id="IPR036163">
    <property type="entry name" value="HMA_dom_sf"/>
</dbReference>
<dbReference type="SUPFAM" id="SSF81665">
    <property type="entry name" value="Calcium ATPase, transmembrane domain M"/>
    <property type="match status" value="1"/>
</dbReference>
<evidence type="ECO:0000256" key="5">
    <source>
        <dbReference type="ARBA" id="ARBA00022553"/>
    </source>
</evidence>
<accession>A0A839HQV3</accession>
<dbReference type="EMBL" id="JACIVI010000001">
    <property type="protein sequence ID" value="MBB1161421.1"/>
    <property type="molecule type" value="Genomic_DNA"/>
</dbReference>
<keyword evidence="8 15" id="KW-0547">Nucleotide-binding</keyword>
<dbReference type="InterPro" id="IPR001757">
    <property type="entry name" value="P_typ_ATPase"/>
</dbReference>
<feature type="transmembrane region" description="Helical" evidence="15">
    <location>
        <begin position="170"/>
        <end position="192"/>
    </location>
</feature>
<dbReference type="InterPro" id="IPR036412">
    <property type="entry name" value="HAD-like_sf"/>
</dbReference>
<keyword evidence="4 15" id="KW-1003">Cell membrane</keyword>
<evidence type="ECO:0000256" key="9">
    <source>
        <dbReference type="ARBA" id="ARBA00022840"/>
    </source>
</evidence>
<reference evidence="17 18" key="1">
    <citation type="submission" date="2020-08" db="EMBL/GenBank/DDBJ databases">
        <title>Aquariorum lacteus gen. nov., sp. nov., a new member of the family Comamonadaceae, isolated from freshwater aquarium.</title>
        <authorList>
            <person name="Chun S.-J."/>
        </authorList>
    </citation>
    <scope>NUCLEOTIDE SEQUENCE [LARGE SCALE GENOMIC DNA]</scope>
    <source>
        <strain evidence="17 18">SJAQ100</strain>
    </source>
</reference>
<keyword evidence="11" id="KW-1278">Translocase</keyword>
<feature type="transmembrane region" description="Helical" evidence="15">
    <location>
        <begin position="390"/>
        <end position="409"/>
    </location>
</feature>
<evidence type="ECO:0000256" key="11">
    <source>
        <dbReference type="ARBA" id="ARBA00022967"/>
    </source>
</evidence>
<evidence type="ECO:0000256" key="15">
    <source>
        <dbReference type="RuleBase" id="RU362081"/>
    </source>
</evidence>
<keyword evidence="12 15" id="KW-1133">Transmembrane helix</keyword>
<dbReference type="Proteomes" id="UP000586093">
    <property type="component" value="Unassembled WGS sequence"/>
</dbReference>
<evidence type="ECO:0000256" key="4">
    <source>
        <dbReference type="ARBA" id="ARBA00022475"/>
    </source>
</evidence>
<dbReference type="PROSITE" id="PS50846">
    <property type="entry name" value="HMA_2"/>
    <property type="match status" value="1"/>
</dbReference>
<evidence type="ECO:0000313" key="18">
    <source>
        <dbReference type="Proteomes" id="UP000586093"/>
    </source>
</evidence>
<sequence>MPSAVPAPSDRPRPPPLDARARAALDDEAGLADSTRWFDAPDGSRRAETRLALSGLYCAGCAGVIEAALRALPGVERAEVQGSAERAQVCWRPDALRASQLVEAVRAAGYDAHPARSEAALEARAREGRRALWRLFVAWFCMMQVMMVATPSYVSGPGELAPDLEQLLRWGGWVLSLPVMLFSAGPFFASALRGLRQGKVVMDLPVALGLLIAFLASTAATFEPGPPGPGGDLGGEVWFDSLTMFVAFLLAGRWLELRGRERVARALDSLLRELPDSVERRDAEGRIETVAVARLAVGDTLRLQPGQAVPADGRLVEGRSSFDEALLNGESRPVPRGPGEAVVAGSLNLAAPVWMQVQALGADTRRAQIVELMERARSARPALARTADRWAGPFLLGVLLLAAGAWAVWRQIDPAQALPVAVAVLIVTCPCALSLAAPATLLAAAGGLARRGVLVQRLDAIEALARIDTACFDKTGTLSEDPLQLAEVRGGPAAPAERAAWIARALALAAGSSHPLSRALAQAGGPGTAVAEPLFVGDRVDEPGAGLAATDAAGRSWRLGSAAWVGPGAEALAEPARPAGARPWKGRPVVFLAPQPLAEGEQAMVFEFDERLREGALPLLAALQAEGLGLELLSGDRPAAVQAFGARLREAGAPAMRLQGAATPQLKLARLQDLQAEGHRVLMVGDGLNDGPVLAQADVSVALGHGAALSQQQADLVVLGSRLPEIAAARQRARKALAIVRENLVWALLYNLLALPLAMSGTLAPWAAGLGMAFSSLFVVGNALRAGR</sequence>
<feature type="transmembrane region" description="Helical" evidence="15">
    <location>
        <begin position="131"/>
        <end position="150"/>
    </location>
</feature>
<dbReference type="InterPro" id="IPR023214">
    <property type="entry name" value="HAD_sf"/>
</dbReference>
<evidence type="ECO:0000256" key="12">
    <source>
        <dbReference type="ARBA" id="ARBA00022989"/>
    </source>
</evidence>
<dbReference type="GO" id="GO:0016887">
    <property type="term" value="F:ATP hydrolysis activity"/>
    <property type="evidence" value="ECO:0007669"/>
    <property type="project" value="InterPro"/>
</dbReference>
<evidence type="ECO:0000256" key="13">
    <source>
        <dbReference type="ARBA" id="ARBA00023065"/>
    </source>
</evidence>
<evidence type="ECO:0000256" key="8">
    <source>
        <dbReference type="ARBA" id="ARBA00022741"/>
    </source>
</evidence>
<keyword evidence="14 15" id="KW-0472">Membrane</keyword>
<feature type="transmembrane region" description="Helical" evidence="15">
    <location>
        <begin position="421"/>
        <end position="448"/>
    </location>
</feature>
<keyword evidence="13" id="KW-0406">Ion transport</keyword>
<dbReference type="PRINTS" id="PR00119">
    <property type="entry name" value="CATATPASE"/>
</dbReference>
<evidence type="ECO:0000256" key="2">
    <source>
        <dbReference type="ARBA" id="ARBA00006024"/>
    </source>
</evidence>
<feature type="transmembrane region" description="Helical" evidence="15">
    <location>
        <begin position="204"/>
        <end position="222"/>
    </location>
</feature>
<keyword evidence="7 15" id="KW-0479">Metal-binding</keyword>
<comment type="caution">
    <text evidence="17">The sequence shown here is derived from an EMBL/GenBank/DDBJ whole genome shotgun (WGS) entry which is preliminary data.</text>
</comment>
<dbReference type="Pfam" id="PF00403">
    <property type="entry name" value="HMA"/>
    <property type="match status" value="1"/>
</dbReference>
<comment type="subcellular location">
    <subcellularLocation>
        <location evidence="1">Cell membrane</location>
        <topology evidence="1">Multi-pass membrane protein</topology>
    </subcellularLocation>
</comment>
<name>A0A839HQV3_9BURK</name>
<evidence type="ECO:0000256" key="6">
    <source>
        <dbReference type="ARBA" id="ARBA00022692"/>
    </source>
</evidence>
<protein>
    <submittedName>
        <fullName evidence="17">Cation-translocating P-type ATPase</fullName>
    </submittedName>
</protein>
<gene>
    <name evidence="17" type="ORF">H4F90_05440</name>
</gene>
<dbReference type="InterPro" id="IPR008250">
    <property type="entry name" value="ATPase_P-typ_transduc_dom_A_sf"/>
</dbReference>
<dbReference type="NCBIfam" id="TIGR01494">
    <property type="entry name" value="ATPase_P-type"/>
    <property type="match status" value="2"/>
</dbReference>
<dbReference type="Pfam" id="PF00122">
    <property type="entry name" value="E1-E2_ATPase"/>
    <property type="match status" value="1"/>
</dbReference>
<dbReference type="Gene3D" id="2.70.150.10">
    <property type="entry name" value="Calcium-transporting ATPase, cytoplasmic transduction domain A"/>
    <property type="match status" value="1"/>
</dbReference>
<dbReference type="SUPFAM" id="SSF81653">
    <property type="entry name" value="Calcium ATPase, transduction domain A"/>
    <property type="match status" value="1"/>
</dbReference>
<dbReference type="AlphaFoldDB" id="A0A839HQV3"/>
<dbReference type="CDD" id="cd00371">
    <property type="entry name" value="HMA"/>
    <property type="match status" value="1"/>
</dbReference>
<dbReference type="Pfam" id="PF00702">
    <property type="entry name" value="Hydrolase"/>
    <property type="match status" value="1"/>
</dbReference>
<dbReference type="GO" id="GO:0005507">
    <property type="term" value="F:copper ion binding"/>
    <property type="evidence" value="ECO:0007669"/>
    <property type="project" value="TreeGrafter"/>
</dbReference>
<dbReference type="RefSeq" id="WP_182662193.1">
    <property type="nucleotide sequence ID" value="NZ_JACIVI010000001.1"/>
</dbReference>
<feature type="transmembrane region" description="Helical" evidence="15">
    <location>
        <begin position="739"/>
        <end position="758"/>
    </location>
</feature>
<dbReference type="GO" id="GO:0043682">
    <property type="term" value="F:P-type divalent copper transporter activity"/>
    <property type="evidence" value="ECO:0007669"/>
    <property type="project" value="TreeGrafter"/>
</dbReference>
<dbReference type="Gene3D" id="3.40.50.1000">
    <property type="entry name" value="HAD superfamily/HAD-like"/>
    <property type="match status" value="1"/>
</dbReference>
<dbReference type="InterPro" id="IPR023299">
    <property type="entry name" value="ATPase_P-typ_cyto_dom_N"/>
</dbReference>
<evidence type="ECO:0000313" key="17">
    <source>
        <dbReference type="EMBL" id="MBB1161421.1"/>
    </source>
</evidence>
<dbReference type="PANTHER" id="PTHR43520">
    <property type="entry name" value="ATP7, ISOFORM B"/>
    <property type="match status" value="1"/>
</dbReference>
<dbReference type="PANTHER" id="PTHR43520:SF5">
    <property type="entry name" value="CATION-TRANSPORTING P-TYPE ATPASE-RELATED"/>
    <property type="match status" value="1"/>
</dbReference>
<evidence type="ECO:0000256" key="14">
    <source>
        <dbReference type="ARBA" id="ARBA00023136"/>
    </source>
</evidence>